<dbReference type="Gene3D" id="3.40.50.300">
    <property type="entry name" value="P-loop containing nucleotide triphosphate hydrolases"/>
    <property type="match status" value="2"/>
</dbReference>
<feature type="compositionally biased region" description="Low complexity" evidence="8">
    <location>
        <begin position="479"/>
        <end position="497"/>
    </location>
</feature>
<dbReference type="Pfam" id="PF00271">
    <property type="entry name" value="Helicase_C"/>
    <property type="match status" value="1"/>
</dbReference>
<dbReference type="GO" id="GO:0003724">
    <property type="term" value="F:RNA helicase activity"/>
    <property type="evidence" value="ECO:0007669"/>
    <property type="project" value="UniProtKB-EC"/>
</dbReference>
<reference evidence="12 13" key="1">
    <citation type="submission" date="2018-04" db="EMBL/GenBank/DDBJ databases">
        <title>Novel actinobacteria from marine sediment.</title>
        <authorList>
            <person name="Ng Z.Y."/>
            <person name="Tan G.Y.A."/>
        </authorList>
    </citation>
    <scope>NUCLEOTIDE SEQUENCE [LARGE SCALE GENOMIC DNA]</scope>
    <source>
        <strain evidence="12 13">TPS81</strain>
    </source>
</reference>
<dbReference type="InterPro" id="IPR044742">
    <property type="entry name" value="DEAD/DEAH_RhlB"/>
</dbReference>
<evidence type="ECO:0000259" key="9">
    <source>
        <dbReference type="PROSITE" id="PS51192"/>
    </source>
</evidence>
<dbReference type="InterPro" id="IPR014001">
    <property type="entry name" value="Helicase_ATP-bd"/>
</dbReference>
<feature type="domain" description="Helicase ATP-binding" evidence="9">
    <location>
        <begin position="48"/>
        <end position="221"/>
    </location>
</feature>
<dbReference type="CDD" id="cd18787">
    <property type="entry name" value="SF2_C_DEAD"/>
    <property type="match status" value="1"/>
</dbReference>
<dbReference type="GO" id="GO:0005524">
    <property type="term" value="F:ATP binding"/>
    <property type="evidence" value="ECO:0007669"/>
    <property type="project" value="UniProtKB-KW"/>
</dbReference>
<dbReference type="OrthoDB" id="9805696at2"/>
<dbReference type="SMART" id="SM00487">
    <property type="entry name" value="DEXDc"/>
    <property type="match status" value="1"/>
</dbReference>
<dbReference type="GO" id="GO:0005840">
    <property type="term" value="C:ribosome"/>
    <property type="evidence" value="ECO:0007669"/>
    <property type="project" value="TreeGrafter"/>
</dbReference>
<accession>A0A368T5Z5</accession>
<evidence type="ECO:0000313" key="12">
    <source>
        <dbReference type="EMBL" id="RCV55389.1"/>
    </source>
</evidence>
<evidence type="ECO:0000256" key="5">
    <source>
        <dbReference type="ARBA" id="ARBA00022840"/>
    </source>
</evidence>
<dbReference type="Proteomes" id="UP000253318">
    <property type="component" value="Unassembled WGS sequence"/>
</dbReference>
<dbReference type="PROSITE" id="PS51192">
    <property type="entry name" value="HELICASE_ATP_BIND_1"/>
    <property type="match status" value="1"/>
</dbReference>
<keyword evidence="2 7" id="KW-0547">Nucleotide-binding</keyword>
<dbReference type="EMBL" id="QEIN01000147">
    <property type="protein sequence ID" value="RCV55389.1"/>
    <property type="molecule type" value="Genomic_DNA"/>
</dbReference>
<dbReference type="CDD" id="cd00268">
    <property type="entry name" value="DEADc"/>
    <property type="match status" value="1"/>
</dbReference>
<evidence type="ECO:0000256" key="7">
    <source>
        <dbReference type="RuleBase" id="RU000492"/>
    </source>
</evidence>
<dbReference type="EC" id="3.6.4.13" evidence="1"/>
<evidence type="ECO:0000313" key="13">
    <source>
        <dbReference type="Proteomes" id="UP000253318"/>
    </source>
</evidence>
<dbReference type="PROSITE" id="PS00039">
    <property type="entry name" value="DEAD_ATP_HELICASE"/>
    <property type="match status" value="1"/>
</dbReference>
<protein>
    <recommendedName>
        <fullName evidence="1">RNA helicase</fullName>
        <ecNumber evidence="1">3.6.4.13</ecNumber>
    </recommendedName>
</protein>
<keyword evidence="5 7" id="KW-0067">ATP-binding</keyword>
<dbReference type="PANTHER" id="PTHR47963:SF8">
    <property type="entry name" value="ATP-DEPENDENT RNA HELICASE DEAD"/>
    <property type="match status" value="1"/>
</dbReference>
<feature type="compositionally biased region" description="Basic residues" evidence="8">
    <location>
        <begin position="446"/>
        <end position="457"/>
    </location>
</feature>
<dbReference type="GO" id="GO:0009409">
    <property type="term" value="P:response to cold"/>
    <property type="evidence" value="ECO:0007669"/>
    <property type="project" value="TreeGrafter"/>
</dbReference>
<evidence type="ECO:0000259" key="10">
    <source>
        <dbReference type="PROSITE" id="PS51194"/>
    </source>
</evidence>
<dbReference type="RefSeq" id="WP_114397371.1">
    <property type="nucleotide sequence ID" value="NZ_QEIM01000035.1"/>
</dbReference>
<dbReference type="InterPro" id="IPR001650">
    <property type="entry name" value="Helicase_C-like"/>
</dbReference>
<feature type="domain" description="Helicase C-terminal" evidence="10">
    <location>
        <begin position="248"/>
        <end position="396"/>
    </location>
</feature>
<keyword evidence="4 7" id="KW-0347">Helicase</keyword>
<dbReference type="SUPFAM" id="SSF52540">
    <property type="entry name" value="P-loop containing nucleoside triphosphate hydrolases"/>
    <property type="match status" value="1"/>
</dbReference>
<comment type="similarity">
    <text evidence="7">Belongs to the DEAD box helicase family.</text>
</comment>
<dbReference type="InterPro" id="IPR014014">
    <property type="entry name" value="RNA_helicase_DEAD_Q_motif"/>
</dbReference>
<feature type="compositionally biased region" description="Basic and acidic residues" evidence="8">
    <location>
        <begin position="431"/>
        <end position="445"/>
    </location>
</feature>
<dbReference type="GO" id="GO:0005829">
    <property type="term" value="C:cytosol"/>
    <property type="evidence" value="ECO:0007669"/>
    <property type="project" value="TreeGrafter"/>
</dbReference>
<dbReference type="InterPro" id="IPR000629">
    <property type="entry name" value="RNA-helicase_DEAD-box_CS"/>
</dbReference>
<organism evidence="12 13">
    <name type="scientific">Marinitenerispora sediminis</name>
    <dbReference type="NCBI Taxonomy" id="1931232"/>
    <lineage>
        <taxon>Bacteria</taxon>
        <taxon>Bacillati</taxon>
        <taxon>Actinomycetota</taxon>
        <taxon>Actinomycetes</taxon>
        <taxon>Streptosporangiales</taxon>
        <taxon>Nocardiopsidaceae</taxon>
        <taxon>Marinitenerispora</taxon>
    </lineage>
</organism>
<dbReference type="InterPro" id="IPR027417">
    <property type="entry name" value="P-loop_NTPase"/>
</dbReference>
<sequence>MEARALTSAAPTQGTRQTFRDLGVNADIADALEAEGIVEPFPIQTLALPLALTGTDIIGQARTGTGKTFAFGLPLLQRVQATPGSARRPRALVVVPTRELAIQVAADLATASKRTGARILTVYGGRAYEPQITGLRNGVDIVVGTPGRLLDLENQRHLDLSQVAALVLDEADKMLDLGFLPDIERIMAKVPEERQVMLFSATMPSEIVALSRNYLRRPTHVRASDDDSDQRLPDGTEQHVFRTHSLDKLEMLARLLQAEGRGLSMVFCQTKRACDQVATALKGRGFAAAAVHGDLGQSQRERALRAFRNGKIDVLVATDVAARGLDVDDVTHVVNYECPEDEKTYTHRIGRTGRAGRSGTAVTFIDWQEVARWKLINTALDLPFTDPAETYSTSPHFFEALRIPPGTKGTLAKELRERAGLEAEEVEDIGDTGRRGRDRDEDRPRGGRSRNRKRTRGGARSGAEAAAEKADGSAGSGGTAAQPAPEAPAEGAGSAGERPARRSRRRRRTRGGVEVAGEQD</sequence>
<dbReference type="Pfam" id="PF00270">
    <property type="entry name" value="DEAD"/>
    <property type="match status" value="1"/>
</dbReference>
<evidence type="ECO:0000259" key="11">
    <source>
        <dbReference type="PROSITE" id="PS51195"/>
    </source>
</evidence>
<keyword evidence="13" id="KW-1185">Reference proteome</keyword>
<dbReference type="SMART" id="SM00490">
    <property type="entry name" value="HELICc"/>
    <property type="match status" value="1"/>
</dbReference>
<name>A0A368T5Z5_9ACTN</name>
<dbReference type="GO" id="GO:0033592">
    <property type="term" value="F:RNA strand annealing activity"/>
    <property type="evidence" value="ECO:0007669"/>
    <property type="project" value="TreeGrafter"/>
</dbReference>
<evidence type="ECO:0000256" key="4">
    <source>
        <dbReference type="ARBA" id="ARBA00022806"/>
    </source>
</evidence>
<evidence type="ECO:0000256" key="8">
    <source>
        <dbReference type="SAM" id="MobiDB-lite"/>
    </source>
</evidence>
<dbReference type="PANTHER" id="PTHR47963">
    <property type="entry name" value="DEAD-BOX ATP-DEPENDENT RNA HELICASE 47, MITOCHONDRIAL"/>
    <property type="match status" value="1"/>
</dbReference>
<feature type="region of interest" description="Disordered" evidence="8">
    <location>
        <begin position="422"/>
        <end position="520"/>
    </location>
</feature>
<evidence type="ECO:0000256" key="3">
    <source>
        <dbReference type="ARBA" id="ARBA00022801"/>
    </source>
</evidence>
<dbReference type="InterPro" id="IPR011545">
    <property type="entry name" value="DEAD/DEAH_box_helicase_dom"/>
</dbReference>
<feature type="short sequence motif" description="Q motif" evidence="6">
    <location>
        <begin position="17"/>
        <end position="45"/>
    </location>
</feature>
<evidence type="ECO:0000256" key="1">
    <source>
        <dbReference type="ARBA" id="ARBA00012552"/>
    </source>
</evidence>
<keyword evidence="3 7" id="KW-0378">Hydrolase</keyword>
<evidence type="ECO:0000256" key="2">
    <source>
        <dbReference type="ARBA" id="ARBA00022741"/>
    </source>
</evidence>
<dbReference type="PROSITE" id="PS51194">
    <property type="entry name" value="HELICASE_CTER"/>
    <property type="match status" value="1"/>
</dbReference>
<dbReference type="PROSITE" id="PS51195">
    <property type="entry name" value="Q_MOTIF"/>
    <property type="match status" value="1"/>
</dbReference>
<comment type="caution">
    <text evidence="12">The sequence shown here is derived from an EMBL/GenBank/DDBJ whole genome shotgun (WGS) entry which is preliminary data.</text>
</comment>
<feature type="domain" description="DEAD-box RNA helicase Q" evidence="11">
    <location>
        <begin position="17"/>
        <end position="45"/>
    </location>
</feature>
<dbReference type="GO" id="GO:0016787">
    <property type="term" value="F:hydrolase activity"/>
    <property type="evidence" value="ECO:0007669"/>
    <property type="project" value="UniProtKB-KW"/>
</dbReference>
<dbReference type="AlphaFoldDB" id="A0A368T5Z5"/>
<dbReference type="InterPro" id="IPR050547">
    <property type="entry name" value="DEAD_box_RNA_helicases"/>
</dbReference>
<proteinExistence type="inferred from homology"/>
<evidence type="ECO:0000256" key="6">
    <source>
        <dbReference type="PROSITE-ProRule" id="PRU00552"/>
    </source>
</evidence>
<feature type="compositionally biased region" description="Basic residues" evidence="8">
    <location>
        <begin position="501"/>
        <end position="510"/>
    </location>
</feature>
<gene>
    <name evidence="12" type="ORF">DEF24_18035</name>
</gene>